<accession>A0AAV1EZV6</accession>
<organism evidence="2 3">
    <name type="scientific">Xyrichtys novacula</name>
    <name type="common">Pearly razorfish</name>
    <name type="synonym">Hemipteronotus novacula</name>
    <dbReference type="NCBI Taxonomy" id="13765"/>
    <lineage>
        <taxon>Eukaryota</taxon>
        <taxon>Metazoa</taxon>
        <taxon>Chordata</taxon>
        <taxon>Craniata</taxon>
        <taxon>Vertebrata</taxon>
        <taxon>Euteleostomi</taxon>
        <taxon>Actinopterygii</taxon>
        <taxon>Neopterygii</taxon>
        <taxon>Teleostei</taxon>
        <taxon>Neoteleostei</taxon>
        <taxon>Acanthomorphata</taxon>
        <taxon>Eupercaria</taxon>
        <taxon>Labriformes</taxon>
        <taxon>Labridae</taxon>
        <taxon>Xyrichtys</taxon>
    </lineage>
</organism>
<proteinExistence type="predicted"/>
<evidence type="ECO:0000256" key="1">
    <source>
        <dbReference type="SAM" id="MobiDB-lite"/>
    </source>
</evidence>
<name>A0AAV1EZV6_XYRNO</name>
<feature type="region of interest" description="Disordered" evidence="1">
    <location>
        <begin position="1"/>
        <end position="27"/>
    </location>
</feature>
<reference evidence="2" key="1">
    <citation type="submission" date="2023-08" db="EMBL/GenBank/DDBJ databases">
        <authorList>
            <person name="Alioto T."/>
            <person name="Alioto T."/>
            <person name="Gomez Garrido J."/>
        </authorList>
    </citation>
    <scope>NUCLEOTIDE SEQUENCE</scope>
</reference>
<keyword evidence="3" id="KW-1185">Reference proteome</keyword>
<evidence type="ECO:0000313" key="3">
    <source>
        <dbReference type="Proteomes" id="UP001178508"/>
    </source>
</evidence>
<evidence type="ECO:0000313" key="2">
    <source>
        <dbReference type="EMBL" id="CAJ1054190.1"/>
    </source>
</evidence>
<protein>
    <submittedName>
        <fullName evidence="2">Uncharacterized protein</fullName>
    </submittedName>
</protein>
<dbReference type="EMBL" id="OY660867">
    <property type="protein sequence ID" value="CAJ1054190.1"/>
    <property type="molecule type" value="Genomic_DNA"/>
</dbReference>
<dbReference type="Proteomes" id="UP001178508">
    <property type="component" value="Chromosome 4"/>
</dbReference>
<dbReference type="AlphaFoldDB" id="A0AAV1EZV6"/>
<sequence>MSGYEHGWTEVRHGTKGQRLRQPFRDWGGVPLRKKDRAFLAPCGRQGAIPSPKPKPIWYLHGVTGH</sequence>
<gene>
    <name evidence="2" type="ORF">XNOV1_A002250</name>
</gene>